<keyword evidence="2" id="KW-0732">Signal</keyword>
<evidence type="ECO:0000256" key="1">
    <source>
        <dbReference type="SAM" id="Phobius"/>
    </source>
</evidence>
<organism evidence="3 4">
    <name type="scientific">Adineta steineri</name>
    <dbReference type="NCBI Taxonomy" id="433720"/>
    <lineage>
        <taxon>Eukaryota</taxon>
        <taxon>Metazoa</taxon>
        <taxon>Spiralia</taxon>
        <taxon>Gnathifera</taxon>
        <taxon>Rotifera</taxon>
        <taxon>Eurotatoria</taxon>
        <taxon>Bdelloidea</taxon>
        <taxon>Adinetida</taxon>
        <taxon>Adinetidae</taxon>
        <taxon>Adineta</taxon>
    </lineage>
</organism>
<keyword evidence="1" id="KW-0472">Membrane</keyword>
<dbReference type="EMBL" id="CAJNOE010000120">
    <property type="protein sequence ID" value="CAF0940872.1"/>
    <property type="molecule type" value="Genomic_DNA"/>
</dbReference>
<accession>A0A814CFT6</accession>
<gene>
    <name evidence="3" type="ORF">IZO911_LOCUS14426</name>
</gene>
<evidence type="ECO:0000313" key="3">
    <source>
        <dbReference type="EMBL" id="CAF0940872.1"/>
    </source>
</evidence>
<dbReference type="AlphaFoldDB" id="A0A814CFT6"/>
<evidence type="ECO:0000256" key="2">
    <source>
        <dbReference type="SAM" id="SignalP"/>
    </source>
</evidence>
<protein>
    <submittedName>
        <fullName evidence="3">Uncharacterized protein</fullName>
    </submittedName>
</protein>
<feature type="chain" id="PRO_5033034197" evidence="2">
    <location>
        <begin position="17"/>
        <end position="141"/>
    </location>
</feature>
<keyword evidence="1" id="KW-1133">Transmembrane helix</keyword>
<name>A0A814CFT6_9BILA</name>
<keyword evidence="1" id="KW-0812">Transmembrane</keyword>
<evidence type="ECO:0000313" key="4">
    <source>
        <dbReference type="Proteomes" id="UP000663860"/>
    </source>
</evidence>
<reference evidence="3" key="1">
    <citation type="submission" date="2021-02" db="EMBL/GenBank/DDBJ databases">
        <authorList>
            <person name="Nowell W R."/>
        </authorList>
    </citation>
    <scope>NUCLEOTIDE SEQUENCE</scope>
</reference>
<dbReference type="Proteomes" id="UP000663860">
    <property type="component" value="Unassembled WGS sequence"/>
</dbReference>
<feature type="signal peptide" evidence="2">
    <location>
        <begin position="1"/>
        <end position="16"/>
    </location>
</feature>
<feature type="transmembrane region" description="Helical" evidence="1">
    <location>
        <begin position="91"/>
        <end position="115"/>
    </location>
</feature>
<comment type="caution">
    <text evidence="3">The sequence shown here is derived from an EMBL/GenBank/DDBJ whole genome shotgun (WGS) entry which is preliminary data.</text>
</comment>
<proteinExistence type="predicted"/>
<sequence>MLKFFLFLNLIDEFLWYITMHDEAIKFLGYAKPSIDNEHLYVLPWNASFYNDGSLHDLSVEIRDNQNNTIKSENQFSLSTSTITAWTKSKIILIIHWPTFGMTAIITGLCIYIIALSFYRYRAKRPIDTYFGRVHFKTAIN</sequence>